<dbReference type="GO" id="GO:0005829">
    <property type="term" value="C:cytosol"/>
    <property type="evidence" value="ECO:0007669"/>
    <property type="project" value="TreeGrafter"/>
</dbReference>
<dbReference type="SMART" id="SM00481">
    <property type="entry name" value="POLIIIAc"/>
    <property type="match status" value="1"/>
</dbReference>
<gene>
    <name evidence="2" type="ORF">H9736_07465</name>
</gene>
<proteinExistence type="predicted"/>
<accession>A0A9D2B8E9</accession>
<dbReference type="Gene3D" id="3.20.20.140">
    <property type="entry name" value="Metal-dependent hydrolases"/>
    <property type="match status" value="1"/>
</dbReference>
<sequence>MPVIAETHSHSVASGHAYSTIQENARAAAQAGLGFLCATDHAPAMPGTAQEVYFDSISEVLPDRVEGVTVLKGAEVNILDYQGRLDLPERVLGKLDWVIASYHPVCIRPSGVAEHTQGWLAVAQNPLVDVIGHCGDGRYPFDLDTVIPAFAQNGKIVEINAHSFVCRPGSAENCRRIALACKRWRVPVVCSSDAHFSAQVGQVEASLALLREIDYPQEWILNLDYDRFLQVARQKSGRPLARMEEN</sequence>
<dbReference type="SUPFAM" id="SSF89550">
    <property type="entry name" value="PHP domain-like"/>
    <property type="match status" value="1"/>
</dbReference>
<evidence type="ECO:0000313" key="3">
    <source>
        <dbReference type="Proteomes" id="UP000886800"/>
    </source>
</evidence>
<dbReference type="InterPro" id="IPR050243">
    <property type="entry name" value="PHP_phosphatase"/>
</dbReference>
<dbReference type="InterPro" id="IPR003141">
    <property type="entry name" value="Pol/His_phosphatase_N"/>
</dbReference>
<dbReference type="GO" id="GO:0008270">
    <property type="term" value="F:zinc ion binding"/>
    <property type="evidence" value="ECO:0007669"/>
    <property type="project" value="TreeGrafter"/>
</dbReference>
<dbReference type="PANTHER" id="PTHR36928:SF1">
    <property type="entry name" value="PHOSPHATASE YCDX-RELATED"/>
    <property type="match status" value="1"/>
</dbReference>
<comment type="caution">
    <text evidence="2">The sequence shown here is derived from an EMBL/GenBank/DDBJ whole genome shotgun (WGS) entry which is preliminary data.</text>
</comment>
<dbReference type="Proteomes" id="UP000886800">
    <property type="component" value="Unassembled WGS sequence"/>
</dbReference>
<evidence type="ECO:0000313" key="2">
    <source>
        <dbReference type="EMBL" id="HIX66072.1"/>
    </source>
</evidence>
<name>A0A9D2B8E9_9FIRM</name>
<dbReference type="EMBL" id="DXES01000163">
    <property type="protein sequence ID" value="HIX66072.1"/>
    <property type="molecule type" value="Genomic_DNA"/>
</dbReference>
<protein>
    <submittedName>
        <fullName evidence="2">Phosphatase</fullName>
    </submittedName>
</protein>
<organism evidence="2 3">
    <name type="scientific">Candidatus Anaerotruncus excrementipullorum</name>
    <dbReference type="NCBI Taxonomy" id="2838465"/>
    <lineage>
        <taxon>Bacteria</taxon>
        <taxon>Bacillati</taxon>
        <taxon>Bacillota</taxon>
        <taxon>Clostridia</taxon>
        <taxon>Eubacteriales</taxon>
        <taxon>Oscillospiraceae</taxon>
        <taxon>Anaerotruncus</taxon>
    </lineage>
</organism>
<dbReference type="CDD" id="cd07437">
    <property type="entry name" value="PHP_HisPPase_Ycdx_like"/>
    <property type="match status" value="1"/>
</dbReference>
<feature type="domain" description="Polymerase/histidinol phosphatase N-terminal" evidence="1">
    <location>
        <begin position="5"/>
        <end position="80"/>
    </location>
</feature>
<dbReference type="InterPro" id="IPR016195">
    <property type="entry name" value="Pol/histidinol_Pase-like"/>
</dbReference>
<dbReference type="AlphaFoldDB" id="A0A9D2B8E9"/>
<reference evidence="2" key="1">
    <citation type="journal article" date="2021" name="PeerJ">
        <title>Extensive microbial diversity within the chicken gut microbiome revealed by metagenomics and culture.</title>
        <authorList>
            <person name="Gilroy R."/>
            <person name="Ravi A."/>
            <person name="Getino M."/>
            <person name="Pursley I."/>
            <person name="Horton D.L."/>
            <person name="Alikhan N.F."/>
            <person name="Baker D."/>
            <person name="Gharbi K."/>
            <person name="Hall N."/>
            <person name="Watson M."/>
            <person name="Adriaenssens E.M."/>
            <person name="Foster-Nyarko E."/>
            <person name="Jarju S."/>
            <person name="Secka A."/>
            <person name="Antonio M."/>
            <person name="Oren A."/>
            <person name="Chaudhuri R.R."/>
            <person name="La Ragione R."/>
            <person name="Hildebrand F."/>
            <person name="Pallen M.J."/>
        </authorList>
    </citation>
    <scope>NUCLEOTIDE SEQUENCE</scope>
    <source>
        <strain evidence="2">CHK188-5543</strain>
    </source>
</reference>
<reference evidence="2" key="2">
    <citation type="submission" date="2021-04" db="EMBL/GenBank/DDBJ databases">
        <authorList>
            <person name="Gilroy R."/>
        </authorList>
    </citation>
    <scope>NUCLEOTIDE SEQUENCE</scope>
    <source>
        <strain evidence="2">CHK188-5543</strain>
    </source>
</reference>
<evidence type="ECO:0000259" key="1">
    <source>
        <dbReference type="SMART" id="SM00481"/>
    </source>
</evidence>
<dbReference type="GO" id="GO:0042578">
    <property type="term" value="F:phosphoric ester hydrolase activity"/>
    <property type="evidence" value="ECO:0007669"/>
    <property type="project" value="TreeGrafter"/>
</dbReference>
<dbReference type="PANTHER" id="PTHR36928">
    <property type="entry name" value="PHOSPHATASE YCDX-RELATED"/>
    <property type="match status" value="1"/>
</dbReference>